<dbReference type="eggNOG" id="ENOG502S75R">
    <property type="taxonomic scope" value="Eukaryota"/>
</dbReference>
<organism evidence="2 3">
    <name type="scientific">Leishmania panamensis</name>
    <dbReference type="NCBI Taxonomy" id="5679"/>
    <lineage>
        <taxon>Eukaryota</taxon>
        <taxon>Discoba</taxon>
        <taxon>Euglenozoa</taxon>
        <taxon>Kinetoplastea</taxon>
        <taxon>Metakinetoplastina</taxon>
        <taxon>Trypanosomatida</taxon>
        <taxon>Trypanosomatidae</taxon>
        <taxon>Leishmaniinae</taxon>
        <taxon>Leishmania</taxon>
        <taxon>Leishmania guyanensis species complex</taxon>
    </lineage>
</organism>
<keyword evidence="1" id="KW-0175">Coiled coil</keyword>
<dbReference type="OrthoDB" id="272971at2759"/>
<reference evidence="2 3" key="1">
    <citation type="journal article" date="2015" name="Sci. Rep.">
        <title>The genome of Leishmania panamensis: insights into genomics of the L. (Viannia) subgenus.</title>
        <authorList>
            <person name="Llanes A."/>
            <person name="Restrepo C.M."/>
            <person name="Vecchio G.D."/>
            <person name="Anguizola F.J."/>
            <person name="Lleonart R."/>
        </authorList>
    </citation>
    <scope>NUCLEOTIDE SEQUENCE [LARGE SCALE GENOMIC DNA]</scope>
    <source>
        <strain evidence="2 3">MHOM/PA/94/PSC-1</strain>
    </source>
</reference>
<dbReference type="EMBL" id="CP009397">
    <property type="protein sequence ID" value="AIN99796.1"/>
    <property type="molecule type" value="Genomic_DNA"/>
</dbReference>
<dbReference type="RefSeq" id="XP_010700503.1">
    <property type="nucleotide sequence ID" value="XM_010702201.1"/>
</dbReference>
<accession>A0A088SDH3</accession>
<evidence type="ECO:0000313" key="3">
    <source>
        <dbReference type="Proteomes" id="UP000063063"/>
    </source>
</evidence>
<feature type="coiled-coil region" evidence="1">
    <location>
        <begin position="387"/>
        <end position="542"/>
    </location>
</feature>
<dbReference type="GeneID" id="22576608"/>
<dbReference type="VEuPathDB" id="TriTrypDB:LPMP_281630"/>
<evidence type="ECO:0000256" key="1">
    <source>
        <dbReference type="SAM" id="Coils"/>
    </source>
</evidence>
<evidence type="ECO:0000313" key="2">
    <source>
        <dbReference type="EMBL" id="AIN99796.1"/>
    </source>
</evidence>
<proteinExistence type="predicted"/>
<dbReference type="VEuPathDB" id="TriTrypDB:LPAL13_280022600"/>
<name>A0A088SDH3_LEIPA</name>
<feature type="coiled-coil region" evidence="1">
    <location>
        <begin position="300"/>
        <end position="361"/>
    </location>
</feature>
<gene>
    <name evidence="2" type="ORF">LPMP_281630</name>
</gene>
<sequence>MAENEVDAILQNYFATIAEKDSDALKLYEDNKRMRHLVEQTLKAREELEAQLCATQLLVTSLQTDLREKQHLIEAQEKASVVWCDSVAELRSILGRPSEVKQGLCDVVDDVRRMFAELRGLQQSMQYARWCCDEWEAYVLGSLIASETRERRVFEHAAAHSLQALCEAAAEVFNVRMWAAAQKAATGSTIAHWEAWHATTQQEHEKTAEKYAQALRRAEHEARHQARRAEAAHRNAEEMAQLLEAQQHAERVAHELRVVEAEAQVSLVDLLVRRCTAAEGNWCDAVLEVRTVTCRLKNTMEELSGLSQTHEQALVELEQNRLRVSKLSKKVEQFKEQHSELEELQQRCSSQQEELQSLRGKYVAIADKERTLRYQLSTSTECAAAKLLGVEESLQAAERRTAVLEERLRAKQEEARAAQNDVAALRRQVEQHRTTDAVLQATQQQLRATEKHAFNFQEALETLKAEHQEQLQAARDRHATEMAALAEANEDALHSQAAQARARAVEAEERAQRAEETAVREKEALQRELQAWTAEVDTLKSELARGRQCAEAEKTAREVLEQQSRSESSVLRSMVERSFDDARRGPQVAELQTRMKSLQQRNRLLEEACRRSAGVIAQLREALHREQMTSRTLRLTGNSLSA</sequence>
<dbReference type="AlphaFoldDB" id="A0A088SDH3"/>
<feature type="coiled-coil region" evidence="1">
    <location>
        <begin position="201"/>
        <end position="262"/>
    </location>
</feature>
<dbReference type="KEGG" id="lpan:LPMP_281630"/>
<dbReference type="Proteomes" id="UP000063063">
    <property type="component" value="Chromosome 28"/>
</dbReference>
<protein>
    <submittedName>
        <fullName evidence="2">Uncharacterized protein</fullName>
    </submittedName>
</protein>
<keyword evidence="3" id="KW-1185">Reference proteome</keyword>